<feature type="compositionally biased region" description="Acidic residues" evidence="3">
    <location>
        <begin position="26"/>
        <end position="40"/>
    </location>
</feature>
<name>A0ABR2WIE8_9FUNG</name>
<dbReference type="PANTHER" id="PTHR46052">
    <property type="entry name" value="PHOSDUCIN-LIKE PROTEIN"/>
    <property type="match status" value="1"/>
</dbReference>
<evidence type="ECO:0000256" key="1">
    <source>
        <dbReference type="ARBA" id="ARBA00009686"/>
    </source>
</evidence>
<feature type="domain" description="Phosducin" evidence="4">
    <location>
        <begin position="106"/>
        <end position="249"/>
    </location>
</feature>
<dbReference type="SUPFAM" id="SSF52833">
    <property type="entry name" value="Thioredoxin-like"/>
    <property type="match status" value="1"/>
</dbReference>
<proteinExistence type="inferred from homology"/>
<dbReference type="InterPro" id="IPR051499">
    <property type="entry name" value="Phosducin-like_reg"/>
</dbReference>
<evidence type="ECO:0000259" key="4">
    <source>
        <dbReference type="Pfam" id="PF02114"/>
    </source>
</evidence>
<dbReference type="Gene3D" id="3.40.30.10">
    <property type="entry name" value="Glutaredoxin"/>
    <property type="match status" value="1"/>
</dbReference>
<dbReference type="Proteomes" id="UP001479436">
    <property type="component" value="Unassembled WGS sequence"/>
</dbReference>
<dbReference type="InterPro" id="IPR036249">
    <property type="entry name" value="Thioredoxin-like_sf"/>
</dbReference>
<organism evidence="5 6">
    <name type="scientific">Basidiobolus ranarum</name>
    <dbReference type="NCBI Taxonomy" id="34480"/>
    <lineage>
        <taxon>Eukaryota</taxon>
        <taxon>Fungi</taxon>
        <taxon>Fungi incertae sedis</taxon>
        <taxon>Zoopagomycota</taxon>
        <taxon>Entomophthoromycotina</taxon>
        <taxon>Basidiobolomycetes</taxon>
        <taxon>Basidiobolales</taxon>
        <taxon>Basidiobolaceae</taxon>
        <taxon>Basidiobolus</taxon>
    </lineage>
</organism>
<dbReference type="Gene3D" id="1.10.168.10">
    <property type="entry name" value="Phosducin, domain 2"/>
    <property type="match status" value="1"/>
</dbReference>
<evidence type="ECO:0000256" key="2">
    <source>
        <dbReference type="ARBA" id="ARBA00022553"/>
    </source>
</evidence>
<dbReference type="InterPro" id="IPR001200">
    <property type="entry name" value="Phosducin"/>
</dbReference>
<dbReference type="CDD" id="cd02987">
    <property type="entry name" value="Phd_like_Phd"/>
    <property type="match status" value="1"/>
</dbReference>
<dbReference type="EMBL" id="JASJQH010001458">
    <property type="protein sequence ID" value="KAK9761287.1"/>
    <property type="molecule type" value="Genomic_DNA"/>
</dbReference>
<evidence type="ECO:0000313" key="6">
    <source>
        <dbReference type="Proteomes" id="UP001479436"/>
    </source>
</evidence>
<protein>
    <recommendedName>
        <fullName evidence="4">Phosducin domain-containing protein</fullName>
    </recommendedName>
</protein>
<comment type="similarity">
    <text evidence="1">Belongs to the phosducin family.</text>
</comment>
<comment type="caution">
    <text evidence="5">The sequence shown here is derived from an EMBL/GenBank/DDBJ whole genome shotgun (WGS) entry which is preliminary data.</text>
</comment>
<dbReference type="Pfam" id="PF02114">
    <property type="entry name" value="Phosducin"/>
    <property type="match status" value="1"/>
</dbReference>
<feature type="region of interest" description="Disordered" evidence="3">
    <location>
        <begin position="1"/>
        <end position="60"/>
    </location>
</feature>
<evidence type="ECO:0000256" key="3">
    <source>
        <dbReference type="SAM" id="MobiDB-lite"/>
    </source>
</evidence>
<keyword evidence="2" id="KW-0597">Phosphoprotein</keyword>
<reference evidence="5 6" key="1">
    <citation type="submission" date="2023-04" db="EMBL/GenBank/DDBJ databases">
        <title>Genome of Basidiobolus ranarum AG-B5.</title>
        <authorList>
            <person name="Stajich J.E."/>
            <person name="Carter-House D."/>
            <person name="Gryganskyi A."/>
        </authorList>
    </citation>
    <scope>NUCLEOTIDE SEQUENCE [LARGE SCALE GENOMIC DNA]</scope>
    <source>
        <strain evidence="5 6">AG-B5</strain>
    </source>
</reference>
<gene>
    <name evidence="5" type="ORF">K7432_013928</name>
</gene>
<sequence>MAEGLDRIVFDSGVQDDPEPVRTDDSDVSEAESDAEVDEEAPSKLMQAMHNGPQTGPKGVMADYRQHRKIEGEKEEKKLVEFMNKLNWASSQAPEPTKDEESDIDSDDEFFQSYRESRIRQIHTRSSKPRFGTVQRIGSDGYIEAIDAEASNIPVVIHLYDNRFLECKRMNECLDRIAARYVHAKFLKIPSVEADPDFDPIALPAILAYKNGTLVANLIRVTEELGDRFDEEAVEALLVKNLVLCEQDM</sequence>
<dbReference type="InterPro" id="IPR023196">
    <property type="entry name" value="Phosducin_N_dom_sf"/>
</dbReference>
<evidence type="ECO:0000313" key="5">
    <source>
        <dbReference type="EMBL" id="KAK9761287.1"/>
    </source>
</evidence>
<dbReference type="InterPro" id="IPR024253">
    <property type="entry name" value="Phosducin_thioredoxin-like_dom"/>
</dbReference>
<keyword evidence="6" id="KW-1185">Reference proteome</keyword>
<accession>A0ABR2WIE8</accession>
<dbReference type="PANTHER" id="PTHR46052:SF1">
    <property type="entry name" value="PHOSDUCIN-LIKE PROTEIN"/>
    <property type="match status" value="1"/>
</dbReference>